<dbReference type="PANTHER" id="PTHR43806:SF11">
    <property type="entry name" value="CEREVISIN-RELATED"/>
    <property type="match status" value="1"/>
</dbReference>
<reference evidence="15 16" key="1">
    <citation type="submission" date="2018-10" db="EMBL/GenBank/DDBJ databases">
        <title>Proposal of Lysobacter pythonis sp. nov. isolated from royal pythons (Python regius).</title>
        <authorList>
            <person name="Hans-Juergen B."/>
            <person name="Huptas C."/>
            <person name="Sandra B."/>
            <person name="Igor L."/>
            <person name="Joachim S."/>
            <person name="Siegfried S."/>
            <person name="Mareike W."/>
            <person name="Peter K."/>
        </authorList>
    </citation>
    <scope>NUCLEOTIDE SEQUENCE [LARGE SCALE GENOMIC DNA]</scope>
    <source>
        <strain evidence="15 16">4284/11</strain>
    </source>
</reference>
<evidence type="ECO:0000256" key="5">
    <source>
        <dbReference type="ARBA" id="ARBA00022729"/>
    </source>
</evidence>
<evidence type="ECO:0000256" key="6">
    <source>
        <dbReference type="ARBA" id="ARBA00022801"/>
    </source>
</evidence>
<dbReference type="InterPro" id="IPR022398">
    <property type="entry name" value="Peptidase_S8_His-AS"/>
</dbReference>
<keyword evidence="8" id="KW-0865">Zymogen</keyword>
<feature type="compositionally biased region" description="Gly residues" evidence="11">
    <location>
        <begin position="479"/>
        <end position="492"/>
    </location>
</feature>
<dbReference type="GO" id="GO:0004252">
    <property type="term" value="F:serine-type endopeptidase activity"/>
    <property type="evidence" value="ECO:0007669"/>
    <property type="project" value="UniProtKB-UniRule"/>
</dbReference>
<evidence type="ECO:0000313" key="16">
    <source>
        <dbReference type="Proteomes" id="UP000275012"/>
    </source>
</evidence>
<keyword evidence="6 9" id="KW-0378">Hydrolase</keyword>
<dbReference type="InterPro" id="IPR000209">
    <property type="entry name" value="Peptidase_S8/S53_dom"/>
</dbReference>
<keyword evidence="3" id="KW-0964">Secreted</keyword>
<accession>A0A3M2HYF4</accession>
<dbReference type="OrthoDB" id="9790784at2"/>
<dbReference type="InterPro" id="IPR034176">
    <property type="entry name" value="Peptidases_S8_13"/>
</dbReference>
<evidence type="ECO:0000256" key="9">
    <source>
        <dbReference type="PROSITE-ProRule" id="PRU01240"/>
    </source>
</evidence>
<dbReference type="AlphaFoldDB" id="A0A3M2HYF4"/>
<dbReference type="InterPro" id="IPR015500">
    <property type="entry name" value="Peptidase_S8_subtilisin-rel"/>
</dbReference>
<sequence>MSRKSSKTLRKTLLAAATATMLSPFIAGTAFAQAKINTVGIDNPAAYNGFIVRYKDGTVQKRNPATVQRSLDTTESMLPNTMARSAGNLGNPVTLKHSRRLSIGADLIRPNRKLNGLEAETLMRALAADPNVEYVEPDYIMVKSWTPNDPHYRLQYGYGSGAGGIRADQAWDTARGNGIVVAVLDTGISAHSDLDANVLPGYDFISSATAARDGNGRDSNPRDEGDWVTANQCGGVHEAQNSSWHGTHVAGTVAAVSNNGRGVAGTAPSARILPVRVLGACGGATSDIVDAITWASGGSVSGVPANANPAEVINMSLGSTVPAACSTSYQNAINAATRRGTIVVTAAGNDNTTANHMPGNCANVINVGATDASGGRASRFSNYGRRVHISAPGDRIASTVNTGTTRAANEGYTYMSGTSMAAPHVAGVVALVQSAVNTPLTPARMLQLLQSTARPLQVSCPEGCGAGIINAKAAVDAATGGGGSGSDGGGNTPGPSPDANVLQNGTPVSGISGTSRSERKWTVQVPANRSRLRITLSGGRGDADLYVRFGSAPTATRYHCRPYRRGNNEACIFNAPSAGTWHVMVRGDSAFSGASLTATY</sequence>
<keyword evidence="16" id="KW-1185">Reference proteome</keyword>
<dbReference type="InterPro" id="IPR050131">
    <property type="entry name" value="Peptidase_S8_subtilisin-like"/>
</dbReference>
<keyword evidence="7 9" id="KW-0720">Serine protease</keyword>
<dbReference type="PANTHER" id="PTHR43806">
    <property type="entry name" value="PEPTIDASE S8"/>
    <property type="match status" value="1"/>
</dbReference>
<protein>
    <submittedName>
        <fullName evidence="15">Peptidase S8</fullName>
    </submittedName>
</protein>
<evidence type="ECO:0000256" key="2">
    <source>
        <dbReference type="ARBA" id="ARBA00011073"/>
    </source>
</evidence>
<evidence type="ECO:0000256" key="8">
    <source>
        <dbReference type="ARBA" id="ARBA00023145"/>
    </source>
</evidence>
<feature type="signal peptide" evidence="12">
    <location>
        <begin position="1"/>
        <end position="32"/>
    </location>
</feature>
<gene>
    <name evidence="15" type="ORF">EBB59_09590</name>
</gene>
<proteinExistence type="inferred from homology"/>
<dbReference type="Gene3D" id="3.40.50.200">
    <property type="entry name" value="Peptidase S8/S53 domain"/>
    <property type="match status" value="1"/>
</dbReference>
<feature type="active site" description="Charge relay system" evidence="9">
    <location>
        <position position="245"/>
    </location>
</feature>
<dbReference type="InterPro" id="IPR007280">
    <property type="entry name" value="Peptidase_C_arc/bac"/>
</dbReference>
<dbReference type="InterPro" id="IPR023827">
    <property type="entry name" value="Peptidase_S8_Asp-AS"/>
</dbReference>
<feature type="region of interest" description="Disordered" evidence="11">
    <location>
        <begin position="478"/>
        <end position="521"/>
    </location>
</feature>
<dbReference type="EMBL" id="RFLY01000013">
    <property type="protein sequence ID" value="RMH90864.1"/>
    <property type="molecule type" value="Genomic_DNA"/>
</dbReference>
<dbReference type="PROSITE" id="PS00138">
    <property type="entry name" value="SUBTILASE_SER"/>
    <property type="match status" value="1"/>
</dbReference>
<dbReference type="InterPro" id="IPR023828">
    <property type="entry name" value="Peptidase_S8_Ser-AS"/>
</dbReference>
<dbReference type="PRINTS" id="PR00723">
    <property type="entry name" value="SUBTILISIN"/>
</dbReference>
<keyword evidence="5 12" id="KW-0732">Signal</keyword>
<dbReference type="Gene3D" id="2.60.120.380">
    <property type="match status" value="1"/>
</dbReference>
<dbReference type="GO" id="GO:0005576">
    <property type="term" value="C:extracellular region"/>
    <property type="evidence" value="ECO:0007669"/>
    <property type="project" value="UniProtKB-SubCell"/>
</dbReference>
<feature type="domain" description="Peptidase S8/S53" evidence="13">
    <location>
        <begin position="176"/>
        <end position="463"/>
    </location>
</feature>
<evidence type="ECO:0000256" key="7">
    <source>
        <dbReference type="ARBA" id="ARBA00022825"/>
    </source>
</evidence>
<evidence type="ECO:0000259" key="13">
    <source>
        <dbReference type="Pfam" id="PF00082"/>
    </source>
</evidence>
<dbReference type="Pfam" id="PF00082">
    <property type="entry name" value="Peptidase_S8"/>
    <property type="match status" value="1"/>
</dbReference>
<feature type="domain" description="Peptidase C-terminal archaeal/bacterial" evidence="14">
    <location>
        <begin position="520"/>
        <end position="587"/>
    </location>
</feature>
<feature type="active site" description="Charge relay system" evidence="9">
    <location>
        <position position="419"/>
    </location>
</feature>
<dbReference type="RefSeq" id="WP_122101940.1">
    <property type="nucleotide sequence ID" value="NZ_RFLY01000013.1"/>
</dbReference>
<feature type="compositionally biased region" description="Polar residues" evidence="11">
    <location>
        <begin position="501"/>
        <end position="515"/>
    </location>
</feature>
<evidence type="ECO:0000259" key="14">
    <source>
        <dbReference type="Pfam" id="PF04151"/>
    </source>
</evidence>
<feature type="chain" id="PRO_5018292600" evidence="12">
    <location>
        <begin position="33"/>
        <end position="600"/>
    </location>
</feature>
<evidence type="ECO:0000256" key="1">
    <source>
        <dbReference type="ARBA" id="ARBA00004613"/>
    </source>
</evidence>
<comment type="subcellular location">
    <subcellularLocation>
        <location evidence="1">Secreted</location>
    </subcellularLocation>
</comment>
<feature type="active site" description="Charge relay system" evidence="9">
    <location>
        <position position="185"/>
    </location>
</feature>
<dbReference type="GO" id="GO:0006508">
    <property type="term" value="P:proteolysis"/>
    <property type="evidence" value="ECO:0007669"/>
    <property type="project" value="UniProtKB-KW"/>
</dbReference>
<evidence type="ECO:0000313" key="15">
    <source>
        <dbReference type="EMBL" id="RMH90864.1"/>
    </source>
</evidence>
<dbReference type="PROSITE" id="PS00137">
    <property type="entry name" value="SUBTILASE_HIS"/>
    <property type="match status" value="1"/>
</dbReference>
<dbReference type="SUPFAM" id="SSF52743">
    <property type="entry name" value="Subtilisin-like"/>
    <property type="match status" value="1"/>
</dbReference>
<evidence type="ECO:0000256" key="10">
    <source>
        <dbReference type="RuleBase" id="RU003355"/>
    </source>
</evidence>
<keyword evidence="4 9" id="KW-0645">Protease</keyword>
<dbReference type="CDD" id="cd07496">
    <property type="entry name" value="Peptidases_S8_13"/>
    <property type="match status" value="1"/>
</dbReference>
<name>A0A3M2HYF4_9GAMM</name>
<evidence type="ECO:0000256" key="12">
    <source>
        <dbReference type="SAM" id="SignalP"/>
    </source>
</evidence>
<evidence type="ECO:0000256" key="4">
    <source>
        <dbReference type="ARBA" id="ARBA00022670"/>
    </source>
</evidence>
<dbReference type="Proteomes" id="UP000275012">
    <property type="component" value="Unassembled WGS sequence"/>
</dbReference>
<comment type="caution">
    <text evidence="15">The sequence shown here is derived from an EMBL/GenBank/DDBJ whole genome shotgun (WGS) entry which is preliminary data.</text>
</comment>
<dbReference type="PROSITE" id="PS51892">
    <property type="entry name" value="SUBTILASE"/>
    <property type="match status" value="1"/>
</dbReference>
<evidence type="ECO:0000256" key="3">
    <source>
        <dbReference type="ARBA" id="ARBA00022525"/>
    </source>
</evidence>
<organism evidence="15 16">
    <name type="scientific">Solilutibacter pythonis</name>
    <dbReference type="NCBI Taxonomy" id="2483112"/>
    <lineage>
        <taxon>Bacteria</taxon>
        <taxon>Pseudomonadati</taxon>
        <taxon>Pseudomonadota</taxon>
        <taxon>Gammaproteobacteria</taxon>
        <taxon>Lysobacterales</taxon>
        <taxon>Lysobacteraceae</taxon>
        <taxon>Solilutibacter</taxon>
    </lineage>
</organism>
<dbReference type="Pfam" id="PF04151">
    <property type="entry name" value="PPC"/>
    <property type="match status" value="1"/>
</dbReference>
<evidence type="ECO:0000256" key="11">
    <source>
        <dbReference type="SAM" id="MobiDB-lite"/>
    </source>
</evidence>
<comment type="similarity">
    <text evidence="2 9 10">Belongs to the peptidase S8 family.</text>
</comment>
<dbReference type="FunFam" id="3.40.50.200:FF:000022">
    <property type="entry name" value="Extracellular protease"/>
    <property type="match status" value="1"/>
</dbReference>
<dbReference type="InterPro" id="IPR036852">
    <property type="entry name" value="Peptidase_S8/S53_dom_sf"/>
</dbReference>
<dbReference type="PROSITE" id="PS00136">
    <property type="entry name" value="SUBTILASE_ASP"/>
    <property type="match status" value="1"/>
</dbReference>